<evidence type="ECO:0000256" key="1">
    <source>
        <dbReference type="SAM" id="Phobius"/>
    </source>
</evidence>
<name>A0ABW3D0L4_9FLAO</name>
<sequence length="548" mass="60471">MDSLAINSSLYREILDGRNFDRHFERNSCPVKNAGRGRTDFGLKAMAKAARIYQQQASNIAPVLDQGNLADTIEEIHWFLYNHIQYSIDPARQQLRSPACSWAERRKGIDCKSYSIFASTILLNLGIKHYLRRVRQPDLHEDAFTHVYVLVPLDQKSGSLTRYYIIDGTVEENNEVPYLEKDDIFMEPTLSYVYMGSPAPGCTCTGQHGHGAIDLVGGRTLAAPTAQIQKALMDFENFLEMLRQFAPSPLALQQLRNIVLDKLETGRDPLIRITKRGISVDDTFVNLSTTFKNLRSQVGPAMGATGDILGIVPGLDILGNVLDLGFADNTLGAVLANGFNFSCWGASWNPESAKASAKWAIGEMQKDLNTFINSRPQQLIRAFNDFLVEKAYKIHSAQRHWLMTTAKDCTKDGLTILVETENKAIQAFTQAVRNRLQSQGYAMRIATPTRKFYPDPWEKGHDLTMDVEQYSITRTTGGTDLDFGGGDNDILADGLSDTFVDGDGNIQTTGNGPRPQQAGMGGGLVVLLIAGAAVATIAYGRSVFGKTK</sequence>
<evidence type="ECO:0000313" key="4">
    <source>
        <dbReference type="Proteomes" id="UP001596978"/>
    </source>
</evidence>
<gene>
    <name evidence="3" type="ORF">ACFQ1M_09805</name>
</gene>
<accession>A0ABW3D0L4</accession>
<keyword evidence="4" id="KW-1185">Reference proteome</keyword>
<dbReference type="Pfam" id="PF04473">
    <property type="entry name" value="DUF553"/>
    <property type="match status" value="1"/>
</dbReference>
<feature type="transmembrane region" description="Helical" evidence="1">
    <location>
        <begin position="518"/>
        <end position="539"/>
    </location>
</feature>
<protein>
    <submittedName>
        <fullName evidence="3">Transglutaminase-like domain-containing protein</fullName>
    </submittedName>
</protein>
<reference evidence="4" key="1">
    <citation type="journal article" date="2019" name="Int. J. Syst. Evol. Microbiol.">
        <title>The Global Catalogue of Microorganisms (GCM) 10K type strain sequencing project: providing services to taxonomists for standard genome sequencing and annotation.</title>
        <authorList>
            <consortium name="The Broad Institute Genomics Platform"/>
            <consortium name="The Broad Institute Genome Sequencing Center for Infectious Disease"/>
            <person name="Wu L."/>
            <person name="Ma J."/>
        </authorList>
    </citation>
    <scope>NUCLEOTIDE SEQUENCE [LARGE SCALE GENOMIC DNA]</scope>
    <source>
        <strain evidence="4">CCUG 62952</strain>
    </source>
</reference>
<evidence type="ECO:0000259" key="2">
    <source>
        <dbReference type="Pfam" id="PF04473"/>
    </source>
</evidence>
<comment type="caution">
    <text evidence="3">The sequence shown here is derived from an EMBL/GenBank/DDBJ whole genome shotgun (WGS) entry which is preliminary data.</text>
</comment>
<evidence type="ECO:0000313" key="3">
    <source>
        <dbReference type="EMBL" id="MFD0862501.1"/>
    </source>
</evidence>
<dbReference type="RefSeq" id="WP_386407615.1">
    <property type="nucleotide sequence ID" value="NZ_JBHTJH010000008.1"/>
</dbReference>
<feature type="domain" description="Transglutaminase-like" evidence="2">
    <location>
        <begin position="57"/>
        <end position="167"/>
    </location>
</feature>
<keyword evidence="1" id="KW-0472">Membrane</keyword>
<proteinExistence type="predicted"/>
<dbReference type="InterPro" id="IPR007562">
    <property type="entry name" value="Transglutaminase-like_domain"/>
</dbReference>
<organism evidence="3 4">
    <name type="scientific">Sungkyunkwania multivorans</name>
    <dbReference type="NCBI Taxonomy" id="1173618"/>
    <lineage>
        <taxon>Bacteria</taxon>
        <taxon>Pseudomonadati</taxon>
        <taxon>Bacteroidota</taxon>
        <taxon>Flavobacteriia</taxon>
        <taxon>Flavobacteriales</taxon>
        <taxon>Flavobacteriaceae</taxon>
        <taxon>Sungkyunkwania</taxon>
    </lineage>
</organism>
<keyword evidence="1" id="KW-1133">Transmembrane helix</keyword>
<keyword evidence="1" id="KW-0812">Transmembrane</keyword>
<dbReference type="EMBL" id="JBHTJH010000008">
    <property type="protein sequence ID" value="MFD0862501.1"/>
    <property type="molecule type" value="Genomic_DNA"/>
</dbReference>
<dbReference type="Proteomes" id="UP001596978">
    <property type="component" value="Unassembled WGS sequence"/>
</dbReference>